<feature type="compositionally biased region" description="Basic residues" evidence="1">
    <location>
        <begin position="263"/>
        <end position="273"/>
    </location>
</feature>
<evidence type="ECO:0000313" key="2">
    <source>
        <dbReference type="EMBL" id="RXW16282.1"/>
    </source>
</evidence>
<reference evidence="2 3" key="1">
    <citation type="submission" date="2019-01" db="EMBL/GenBank/DDBJ databases">
        <title>Draft genome sequence of Psathyrella aberdarensis IHI B618.</title>
        <authorList>
            <person name="Buettner E."/>
            <person name="Kellner H."/>
        </authorList>
    </citation>
    <scope>NUCLEOTIDE SEQUENCE [LARGE SCALE GENOMIC DNA]</scope>
    <source>
        <strain evidence="2 3">IHI B618</strain>
    </source>
</reference>
<feature type="region of interest" description="Disordered" evidence="1">
    <location>
        <begin position="364"/>
        <end position="408"/>
    </location>
</feature>
<proteinExistence type="predicted"/>
<feature type="region of interest" description="Disordered" evidence="1">
    <location>
        <begin position="232"/>
        <end position="335"/>
    </location>
</feature>
<name>A0A4Q2DBA2_9AGAR</name>
<dbReference type="EMBL" id="SDEE01000453">
    <property type="protein sequence ID" value="RXW16282.1"/>
    <property type="molecule type" value="Genomic_DNA"/>
</dbReference>
<accession>A0A4Q2DBA2</accession>
<keyword evidence="3" id="KW-1185">Reference proteome</keyword>
<protein>
    <submittedName>
        <fullName evidence="2">Uncharacterized protein</fullName>
    </submittedName>
</protein>
<sequence>MMLITYKNTEQSTVCSTIDYNGKPSLGGKSFLSSFGKQFDDSGIMAMWGAYSKETVIAKDEIVVDPKLARQVGKLLLALELNWYGEPRIPNPAHVPAGEQPNRYLPQVIQNIVIYNYARSCGKEPNHSVPPWSDIVADLCSFIAPEYLPDDLAKQFKEPSSIKVGAARNILLFWRARQAENKIPLNIHHYIDDSGNLVPHVPQEPLEGLEDLGSNYRHSEEEMPSLAKTKAAVNAKKAGRKGPIHGSSEISVDDRATVPKTNCVRRKSGKAASRRIVDSDEEELEGPGALGSPFATPPPDTVPASPGNLSGTLPIPLPGVYSSTSDKPSEHKGSLEAELAGLSDDVKRLVLNAIQNYASTVLEPANASDDPHPIPGQALAGPSTFPIKQSNSPLPLVPQPLDLTPIKQ</sequence>
<gene>
    <name evidence="2" type="ORF">EST38_g9571</name>
</gene>
<comment type="caution">
    <text evidence="2">The sequence shown here is derived from an EMBL/GenBank/DDBJ whole genome shotgun (WGS) entry which is preliminary data.</text>
</comment>
<dbReference type="Proteomes" id="UP000290288">
    <property type="component" value="Unassembled WGS sequence"/>
</dbReference>
<organism evidence="2 3">
    <name type="scientific">Candolleomyces aberdarensis</name>
    <dbReference type="NCBI Taxonomy" id="2316362"/>
    <lineage>
        <taxon>Eukaryota</taxon>
        <taxon>Fungi</taxon>
        <taxon>Dikarya</taxon>
        <taxon>Basidiomycota</taxon>
        <taxon>Agaricomycotina</taxon>
        <taxon>Agaricomycetes</taxon>
        <taxon>Agaricomycetidae</taxon>
        <taxon>Agaricales</taxon>
        <taxon>Agaricineae</taxon>
        <taxon>Psathyrellaceae</taxon>
        <taxon>Candolleomyces</taxon>
    </lineage>
</organism>
<dbReference type="OrthoDB" id="3155179at2759"/>
<evidence type="ECO:0000256" key="1">
    <source>
        <dbReference type="SAM" id="MobiDB-lite"/>
    </source>
</evidence>
<evidence type="ECO:0000313" key="3">
    <source>
        <dbReference type="Proteomes" id="UP000290288"/>
    </source>
</evidence>
<dbReference type="AlphaFoldDB" id="A0A4Q2DBA2"/>